<feature type="signal peptide" evidence="3">
    <location>
        <begin position="1"/>
        <end position="24"/>
    </location>
</feature>
<evidence type="ECO:0000313" key="5">
    <source>
        <dbReference type="Proteomes" id="UP000182719"/>
    </source>
</evidence>
<dbReference type="Proteomes" id="UP000182719">
    <property type="component" value="Unassembled WGS sequence"/>
</dbReference>
<keyword evidence="1" id="KW-0175">Coiled coil</keyword>
<evidence type="ECO:0000256" key="2">
    <source>
        <dbReference type="SAM" id="MobiDB-lite"/>
    </source>
</evidence>
<sequence length="500" mass="56343">MHRHRQQCAAFMLIGSVSLLSACASVPNIPPPRMVPLEQPIRMLTLEQAMSHERALQAKHVEVPSLLAALPEKLYTQPINKSEPCKLPTSKDQLERKNFRAFWDGDCKNGYAYGMGRDIAISDTHHVEEITIHNGNGNSFGHPSVVVDFVNNTAGYRVSQSDYSSAGLFEVAQSNVANFNVIYQVGETSAKKKAFAFASPFSPVRNRVLEEQGVRWMSQETAAGYPFDNPSQLESGLMVQDPTNNQPVLALERYAGGAIVQRVFDNGVQEAVRLPAEYLSHMHEKFAEIDRTINKALAAHGRAQQLEREYLHMACSGKHVIKGLDSATATQICNWRDKFAEAYAQAQAKYDQHLATQRAKQEAQAQRNHQLQQERAHQFNEMAAAHAAQQAQAQLEYQQTMRDLEETNRQLQQTTNRIIESNARFGSSMQPSTYDWQQPNRQYQAPKPDWTKRTYTPSYGPAALTDKRWENGVLWCIYSNGRVHQAGGTMCPQQMFFQGQ</sequence>
<feature type="region of interest" description="Disordered" evidence="2">
    <location>
        <begin position="428"/>
        <end position="454"/>
    </location>
</feature>
<dbReference type="PROSITE" id="PS51257">
    <property type="entry name" value="PROKAR_LIPOPROTEIN"/>
    <property type="match status" value="1"/>
</dbReference>
<dbReference type="EMBL" id="FOAP01000023">
    <property type="protein sequence ID" value="SEM79673.1"/>
    <property type="molecule type" value="Genomic_DNA"/>
</dbReference>
<feature type="coiled-coil region" evidence="1">
    <location>
        <begin position="390"/>
        <end position="424"/>
    </location>
</feature>
<evidence type="ECO:0000313" key="4">
    <source>
        <dbReference type="EMBL" id="SEM79673.1"/>
    </source>
</evidence>
<reference evidence="5" key="1">
    <citation type="submission" date="2016-10" db="EMBL/GenBank/DDBJ databases">
        <authorList>
            <person name="Varghese N."/>
            <person name="Submissions S."/>
        </authorList>
    </citation>
    <scope>NUCLEOTIDE SEQUENCE [LARGE SCALE GENOMIC DNA]</scope>
    <source>
        <strain evidence="5">DSM 17044</strain>
    </source>
</reference>
<feature type="chain" id="PRO_5010256648" evidence="3">
    <location>
        <begin position="25"/>
        <end position="500"/>
    </location>
</feature>
<keyword evidence="3" id="KW-0732">Signal</keyword>
<organism evidence="4 5">
    <name type="scientific">Stigmatella aurantiaca</name>
    <dbReference type="NCBI Taxonomy" id="41"/>
    <lineage>
        <taxon>Bacteria</taxon>
        <taxon>Pseudomonadati</taxon>
        <taxon>Myxococcota</taxon>
        <taxon>Myxococcia</taxon>
        <taxon>Myxococcales</taxon>
        <taxon>Cystobacterineae</taxon>
        <taxon>Archangiaceae</taxon>
        <taxon>Stigmatella</taxon>
    </lineage>
</organism>
<evidence type="ECO:0000256" key="1">
    <source>
        <dbReference type="SAM" id="Coils"/>
    </source>
</evidence>
<protein>
    <submittedName>
        <fullName evidence="4">Uncharacterized protein</fullName>
    </submittedName>
</protein>
<keyword evidence="5" id="KW-1185">Reference proteome</keyword>
<dbReference type="AlphaFoldDB" id="A0A1H8BA34"/>
<evidence type="ECO:0000256" key="3">
    <source>
        <dbReference type="SAM" id="SignalP"/>
    </source>
</evidence>
<name>A0A1H8BA34_STIAU</name>
<accession>A0A1H8BA34</accession>
<proteinExistence type="predicted"/>
<gene>
    <name evidence="4" type="ORF">SAMN05444354_12362</name>
</gene>
<feature type="compositionally biased region" description="Polar residues" evidence="2">
    <location>
        <begin position="428"/>
        <end position="443"/>
    </location>
</feature>